<dbReference type="EMBL" id="DUMN01000073">
    <property type="protein sequence ID" value="HHV66468.1"/>
    <property type="molecule type" value="Genomic_DNA"/>
</dbReference>
<evidence type="ECO:0000313" key="1">
    <source>
        <dbReference type="EMBL" id="HHV66468.1"/>
    </source>
</evidence>
<reference evidence="1 2" key="1">
    <citation type="journal article" date="2020" name="Biotechnol. Biofuels">
        <title>New insights from the biogas microbiome by comprehensive genome-resolved metagenomics of nearly 1600 species originating from multiple anaerobic digesters.</title>
        <authorList>
            <person name="Campanaro S."/>
            <person name="Treu L."/>
            <person name="Rodriguez-R L.M."/>
            <person name="Kovalovszki A."/>
            <person name="Ziels R.M."/>
            <person name="Maus I."/>
            <person name="Zhu X."/>
            <person name="Kougias P.G."/>
            <person name="Basile A."/>
            <person name="Luo G."/>
            <person name="Schluter A."/>
            <person name="Konstantinidis K.T."/>
            <person name="Angelidaki I."/>
        </authorList>
    </citation>
    <scope>NUCLEOTIDE SEQUENCE [LARGE SCALE GENOMIC DNA]</scope>
    <source>
        <strain evidence="1">AS04akNAM_66</strain>
    </source>
</reference>
<protein>
    <submittedName>
        <fullName evidence="1">Uncharacterized protein</fullName>
    </submittedName>
</protein>
<name>A0A7V6P8W2_9HYPH</name>
<sequence length="101" mass="11964">MKNYVIVKIRHCSDKLDRRSLVVSMHDEIANFASLKNAREYIRHIDRGEYRLNDNEFSRPDYKICRLEHLPKYLVAMVTRRGIDLSVDSYEDLMSSDAVWA</sequence>
<dbReference type="AlphaFoldDB" id="A0A7V6P8W2"/>
<evidence type="ECO:0000313" key="2">
    <source>
        <dbReference type="Proteomes" id="UP000551563"/>
    </source>
</evidence>
<accession>A0A7V6P8W2</accession>
<gene>
    <name evidence="1" type="ORF">GXX48_02285</name>
</gene>
<organism evidence="1 2">
    <name type="scientific">Brucella intermedia</name>
    <dbReference type="NCBI Taxonomy" id="94625"/>
    <lineage>
        <taxon>Bacteria</taxon>
        <taxon>Pseudomonadati</taxon>
        <taxon>Pseudomonadota</taxon>
        <taxon>Alphaproteobacteria</taxon>
        <taxon>Hyphomicrobiales</taxon>
        <taxon>Brucellaceae</taxon>
        <taxon>Brucella/Ochrobactrum group</taxon>
        <taxon>Brucella</taxon>
    </lineage>
</organism>
<dbReference type="Proteomes" id="UP000551563">
    <property type="component" value="Unassembled WGS sequence"/>
</dbReference>
<comment type="caution">
    <text evidence="1">The sequence shown here is derived from an EMBL/GenBank/DDBJ whole genome shotgun (WGS) entry which is preliminary data.</text>
</comment>
<proteinExistence type="predicted"/>